<keyword evidence="3" id="KW-0067">ATP-binding</keyword>
<keyword evidence="2" id="KW-0547">Nucleotide-binding</keyword>
<dbReference type="SUPFAM" id="SSF53623">
    <property type="entry name" value="MurD-like peptide ligases, catalytic domain"/>
    <property type="match status" value="1"/>
</dbReference>
<evidence type="ECO:0000259" key="6">
    <source>
        <dbReference type="Pfam" id="PF08245"/>
    </source>
</evidence>
<feature type="domain" description="Mur ligase C-terminal" evidence="5">
    <location>
        <begin position="221"/>
        <end position="349"/>
    </location>
</feature>
<dbReference type="AlphaFoldDB" id="A0A9X7Z671"/>
<evidence type="ECO:0000256" key="4">
    <source>
        <dbReference type="SAM" id="MobiDB-lite"/>
    </source>
</evidence>
<dbReference type="InterPro" id="IPR051046">
    <property type="entry name" value="MurCDEF_CellWall_CoF430Synth"/>
</dbReference>
<dbReference type="Pfam" id="PF02875">
    <property type="entry name" value="Mur_ligase_C"/>
    <property type="match status" value="1"/>
</dbReference>
<feature type="region of interest" description="Disordered" evidence="4">
    <location>
        <begin position="371"/>
        <end position="399"/>
    </location>
</feature>
<evidence type="ECO:0000256" key="3">
    <source>
        <dbReference type="ARBA" id="ARBA00022840"/>
    </source>
</evidence>
<sequence length="418" mass="46199">MGKALRLKKPVIAITGSAGKSTTKEMVASVLATKWRIFKSVDNLNFYTHTRQYAKRIQPRHQAVVLEYGMSGAGHIKQHCLAIEPNYSVITNIGSAHIGAFGGDVRKLARAKSEIIRWMKPTGTVVLNRDDKNTALIDKGKFHGKIVTVGINNKATYQARNVRFSSAGMTFQVTLHGKHEQFTIPIYGRHHVYNALCAIAIGDLLGFSPQQIRVGLRRYRRMQRRTSIYRFARNIVLIDDSYSSNPHAAKAAIDTLAQIGKGTKVAVLGSMRALGPYAGKGHREVGRHVAAKNISRLYTYGVLAKQIGVTAVKAGMPAKNVIHFAKQDALNQHLLSHLTPNTTILVKGSHALQLMDTADLLKRRLSGKPAAALRKSAIRRSPSGQSRKPASRRATTAVRRRVHMPLLRGIVKARRNRR</sequence>
<dbReference type="Gene3D" id="3.90.190.20">
    <property type="entry name" value="Mur ligase, C-terminal domain"/>
    <property type="match status" value="1"/>
</dbReference>
<dbReference type="SUPFAM" id="SSF53244">
    <property type="entry name" value="MurD-like peptide ligases, peptide-binding domain"/>
    <property type="match status" value="1"/>
</dbReference>
<evidence type="ECO:0000256" key="1">
    <source>
        <dbReference type="ARBA" id="ARBA00022598"/>
    </source>
</evidence>
<dbReference type="GO" id="GO:0016881">
    <property type="term" value="F:acid-amino acid ligase activity"/>
    <property type="evidence" value="ECO:0007669"/>
    <property type="project" value="InterPro"/>
</dbReference>
<dbReference type="InterPro" id="IPR013221">
    <property type="entry name" value="Mur_ligase_cen"/>
</dbReference>
<gene>
    <name evidence="7" type="ORF">JZ786_16065</name>
</gene>
<dbReference type="Proteomes" id="UP000663505">
    <property type="component" value="Chromosome"/>
</dbReference>
<reference evidence="7 8" key="1">
    <citation type="submission" date="2021-02" db="EMBL/GenBank/DDBJ databases">
        <title>Alicyclobacillus curvatus sp. nov. and Alicyclobacillus mengziensis sp. nov., two acidophilic bacteria isolated from acid mine drainage.</title>
        <authorList>
            <person name="Huang Y."/>
        </authorList>
    </citation>
    <scope>NUCLEOTIDE SEQUENCE [LARGE SCALE GENOMIC DNA]</scope>
    <source>
        <strain evidence="7 8">S30H14</strain>
    </source>
</reference>
<protein>
    <submittedName>
        <fullName evidence="7">UDP-N-acetylmuramoyl-tripeptide--D-alanyl-D-alanine ligase</fullName>
    </submittedName>
</protein>
<dbReference type="InterPro" id="IPR004101">
    <property type="entry name" value="Mur_ligase_C"/>
</dbReference>
<proteinExistence type="predicted"/>
<dbReference type="KEGG" id="afx:JZ786_16065"/>
<evidence type="ECO:0000313" key="8">
    <source>
        <dbReference type="Proteomes" id="UP000663505"/>
    </source>
</evidence>
<accession>A0A9X7Z671</accession>
<dbReference type="PANTHER" id="PTHR43024">
    <property type="entry name" value="UDP-N-ACETYLMURAMOYL-TRIPEPTIDE--D-ALANYL-D-ALANINE LIGASE"/>
    <property type="match status" value="1"/>
</dbReference>
<dbReference type="EMBL" id="CP071182">
    <property type="protein sequence ID" value="QSO46036.1"/>
    <property type="molecule type" value="Genomic_DNA"/>
</dbReference>
<feature type="domain" description="Mur ligase central" evidence="6">
    <location>
        <begin position="14"/>
        <end position="201"/>
    </location>
</feature>
<keyword evidence="1 7" id="KW-0436">Ligase</keyword>
<dbReference type="Pfam" id="PF08245">
    <property type="entry name" value="Mur_ligase_M"/>
    <property type="match status" value="1"/>
</dbReference>
<name>A0A9X7Z671_9BACL</name>
<organism evidence="7 8">
    <name type="scientific">Alicyclobacillus mengziensis</name>
    <dbReference type="NCBI Taxonomy" id="2931921"/>
    <lineage>
        <taxon>Bacteria</taxon>
        <taxon>Bacillati</taxon>
        <taxon>Bacillota</taxon>
        <taxon>Bacilli</taxon>
        <taxon>Bacillales</taxon>
        <taxon>Alicyclobacillaceae</taxon>
        <taxon>Alicyclobacillus</taxon>
    </lineage>
</organism>
<dbReference type="InterPro" id="IPR036565">
    <property type="entry name" value="Mur-like_cat_sf"/>
</dbReference>
<evidence type="ECO:0000259" key="5">
    <source>
        <dbReference type="Pfam" id="PF02875"/>
    </source>
</evidence>
<dbReference type="Gene3D" id="3.40.1190.10">
    <property type="entry name" value="Mur-like, catalytic domain"/>
    <property type="match status" value="1"/>
</dbReference>
<dbReference type="PANTHER" id="PTHR43024:SF1">
    <property type="entry name" value="UDP-N-ACETYLMURAMOYL-TRIPEPTIDE--D-ALANYL-D-ALANINE LIGASE"/>
    <property type="match status" value="1"/>
</dbReference>
<keyword evidence="8" id="KW-1185">Reference proteome</keyword>
<evidence type="ECO:0000256" key="2">
    <source>
        <dbReference type="ARBA" id="ARBA00022741"/>
    </source>
</evidence>
<dbReference type="InterPro" id="IPR036615">
    <property type="entry name" value="Mur_ligase_C_dom_sf"/>
</dbReference>
<evidence type="ECO:0000313" key="7">
    <source>
        <dbReference type="EMBL" id="QSO46036.1"/>
    </source>
</evidence>
<dbReference type="RefSeq" id="WP_206655408.1">
    <property type="nucleotide sequence ID" value="NZ_CP071182.1"/>
</dbReference>
<dbReference type="GO" id="GO:0005524">
    <property type="term" value="F:ATP binding"/>
    <property type="evidence" value="ECO:0007669"/>
    <property type="project" value="UniProtKB-KW"/>
</dbReference>